<comment type="caution">
    <text evidence="1">The sequence shown here is derived from an EMBL/GenBank/DDBJ whole genome shotgun (WGS) entry which is preliminary data.</text>
</comment>
<proteinExistence type="predicted"/>
<name>A0ABR9CTQ1_9HYPH</name>
<dbReference type="EMBL" id="JACYXI010000021">
    <property type="protein sequence ID" value="MBD8894123.1"/>
    <property type="molecule type" value="Genomic_DNA"/>
</dbReference>
<protein>
    <submittedName>
        <fullName evidence="1">Uncharacterized protein</fullName>
    </submittedName>
</protein>
<keyword evidence="2" id="KW-1185">Reference proteome</keyword>
<organism evidence="1 2">
    <name type="scientific">Roseibium litorale</name>
    <dbReference type="NCBI Taxonomy" id="2803841"/>
    <lineage>
        <taxon>Bacteria</taxon>
        <taxon>Pseudomonadati</taxon>
        <taxon>Pseudomonadota</taxon>
        <taxon>Alphaproteobacteria</taxon>
        <taxon>Hyphomicrobiales</taxon>
        <taxon>Stappiaceae</taxon>
        <taxon>Roseibium</taxon>
    </lineage>
</organism>
<dbReference type="RefSeq" id="WP_192150779.1">
    <property type="nucleotide sequence ID" value="NZ_JACYXI010000021.1"/>
</dbReference>
<reference evidence="2" key="1">
    <citation type="submission" date="2020-09" db="EMBL/GenBank/DDBJ databases">
        <title>The genome sequence of strain Labrenzia suaedae 4C16A.</title>
        <authorList>
            <person name="Liu Y."/>
        </authorList>
    </citation>
    <scope>NUCLEOTIDE SEQUENCE [LARGE SCALE GENOMIC DNA]</scope>
    <source>
        <strain evidence="2">4C16A</strain>
    </source>
</reference>
<sequence length="146" mass="16072">MKNRPQVDNVQPAFASAVGIRRSKAKRPSPVSIRFSNSERAELEERANGQALGPYIKDYVLRGHEAETSGANGKRRSDVEIVARTLRELGRSELHSSLRRIYELAAKGNLAVDDEVVETIEEACAAAIAMRRDLVAFLGPREGKGE</sequence>
<reference evidence="1 2" key="2">
    <citation type="journal article" date="2021" name="Int. J. Syst. Evol. Microbiol.">
        <title>Roseibium litorale sp. nov., isolated from a tidal flat sediment and proposal for the reclassification of Labrenzia polysiphoniae as Roseibium polysiphoniae comb. nov.</title>
        <authorList>
            <person name="Liu Y."/>
            <person name="Pei T."/>
            <person name="Du J."/>
            <person name="Chao M."/>
            <person name="Deng M.R."/>
            <person name="Zhu H."/>
        </authorList>
    </citation>
    <scope>NUCLEOTIDE SEQUENCE [LARGE SCALE GENOMIC DNA]</scope>
    <source>
        <strain evidence="1 2">4C16A</strain>
    </source>
</reference>
<dbReference type="Proteomes" id="UP000632063">
    <property type="component" value="Unassembled WGS sequence"/>
</dbReference>
<evidence type="ECO:0000313" key="2">
    <source>
        <dbReference type="Proteomes" id="UP000632063"/>
    </source>
</evidence>
<gene>
    <name evidence="1" type="ORF">IG616_21465</name>
</gene>
<accession>A0ABR9CTQ1</accession>
<evidence type="ECO:0000313" key="1">
    <source>
        <dbReference type="EMBL" id="MBD8894123.1"/>
    </source>
</evidence>